<keyword evidence="2" id="KW-1185">Reference proteome</keyword>
<accession>A0A0M9VXF9</accession>
<reference evidence="1 2" key="1">
    <citation type="submission" date="2015-07" db="EMBL/GenBank/DDBJ databases">
        <title>The genome of the fungus Escovopsis weberi, a specialized disease agent of ant agriculture.</title>
        <authorList>
            <person name="de Man T.J."/>
            <person name="Stajich J.E."/>
            <person name="Kubicek C.P."/>
            <person name="Chenthamara K."/>
            <person name="Atanasova L."/>
            <person name="Druzhinina I.S."/>
            <person name="Birnbaum S."/>
            <person name="Barribeau S.M."/>
            <person name="Teiling C."/>
            <person name="Suen G."/>
            <person name="Currie C."/>
            <person name="Gerardo N.M."/>
        </authorList>
    </citation>
    <scope>NUCLEOTIDE SEQUENCE [LARGE SCALE GENOMIC DNA]</scope>
</reference>
<dbReference type="EMBL" id="LGSR01000002">
    <property type="protein sequence ID" value="KOS23163.1"/>
    <property type="molecule type" value="Genomic_DNA"/>
</dbReference>
<evidence type="ECO:0000313" key="2">
    <source>
        <dbReference type="Proteomes" id="UP000053831"/>
    </source>
</evidence>
<comment type="caution">
    <text evidence="1">The sequence shown here is derived from an EMBL/GenBank/DDBJ whole genome shotgun (WGS) entry which is preliminary data.</text>
</comment>
<dbReference type="OrthoDB" id="341259at2759"/>
<dbReference type="Proteomes" id="UP000053831">
    <property type="component" value="Unassembled WGS sequence"/>
</dbReference>
<evidence type="ECO:0000313" key="1">
    <source>
        <dbReference type="EMBL" id="KOS23163.1"/>
    </source>
</evidence>
<name>A0A0M9VXF9_ESCWE</name>
<dbReference type="STRING" id="150374.A0A0M9VXF9"/>
<dbReference type="AlphaFoldDB" id="A0A0M9VXF9"/>
<gene>
    <name evidence="1" type="ORF">ESCO_003926</name>
</gene>
<protein>
    <submittedName>
        <fullName evidence="1">Uncharacterized protein</fullName>
    </submittedName>
</protein>
<organism evidence="1 2">
    <name type="scientific">Escovopsis weberi</name>
    <dbReference type="NCBI Taxonomy" id="150374"/>
    <lineage>
        <taxon>Eukaryota</taxon>
        <taxon>Fungi</taxon>
        <taxon>Dikarya</taxon>
        <taxon>Ascomycota</taxon>
        <taxon>Pezizomycotina</taxon>
        <taxon>Sordariomycetes</taxon>
        <taxon>Hypocreomycetidae</taxon>
        <taxon>Hypocreales</taxon>
        <taxon>Hypocreaceae</taxon>
        <taxon>Escovopsis</taxon>
    </lineage>
</organism>
<proteinExistence type="predicted"/>
<sequence length="156" mass="18125">MCHFPALEDQIKVAFARFRQERGWTEADLIYSFERFRFTNNVDHVMLVINYFDECTKGSQKLFLENFAYLSRASELPWKVVVTSHKPGALLNELADPWAVNLDLANLNLEPISTSSFEQDMTRLIKLRPDLNLLGDRVYEELQVIQGFDPLSYNGF</sequence>